<reference evidence="12 16" key="6">
    <citation type="submission" date="2019-07" db="EMBL/GenBank/DDBJ databases">
        <title>Genome sequencing of Bacteroides fragilis.</title>
        <authorList>
            <person name="Galasyn E.V."/>
            <person name="Ruoff K.L."/>
            <person name="Price C.E."/>
            <person name="Valls R.A."/>
            <person name="O'Toole G.A."/>
        </authorList>
    </citation>
    <scope>NUCLEOTIDE SEQUENCE [LARGE SCALE GENOMIC DNA]</scope>
    <source>
        <strain evidence="12 16">AD135F_1B</strain>
    </source>
</reference>
<dbReference type="EMBL" id="QRZH01000013">
    <property type="protein sequence ID" value="RGV51454.1"/>
    <property type="molecule type" value="Genomic_DNA"/>
</dbReference>
<evidence type="ECO:0000256" key="2">
    <source>
        <dbReference type="ARBA" id="ARBA00022691"/>
    </source>
</evidence>
<keyword evidence="4" id="KW-0408">Iron</keyword>
<sequence>MNDKASRYNIEIEYYNGILLYNSLTNRILPISLKDYSIIETLMEHLPTFRQKFPELYSAFQRSGFIISPDFDELAYLKLQNKRCIFMNRDYHLTINPTLDCNLKCWYCSVAYAGAKYDRERMSDEIVDNLIKHINLLVTQKKANSILLDWFGGEPLMYFDEVIKKISDSVFPILLQNNVKFRQQITTNATLLSEDRIRYMKDMNFDFFQISIDGNECRQNLIKRYSDKHGTYRDVVDNINLLSEVIPDVSICLRVNYDKQTLKNIKDIINDFTEKSIKCITVDFQRVWQISCTEEMRKLLEKAKVEFEKAGFRSRFWAYRPFRYKCCYADSINHYVVNYDGRIFKCTARDYGEELTLGHLLKSGEIDWNDGILSKMFVKATFENERCENCRVLPLCMGPCIQKNYDALINCKQLTCVYDNVEYSLSSFVIEMAKQRNLI</sequence>
<reference evidence="11 15" key="3">
    <citation type="submission" date="2018-08" db="EMBL/GenBank/DDBJ databases">
        <title>A genome reference for cultivated species of the human gut microbiota.</title>
        <authorList>
            <person name="Zou Y."/>
            <person name="Xue W."/>
            <person name="Luo G."/>
        </authorList>
    </citation>
    <scope>NUCLEOTIDE SEQUENCE [LARGE SCALE GENOMIC DNA]</scope>
    <source>
        <strain evidence="11 15">AF14-26</strain>
    </source>
</reference>
<evidence type="ECO:0000256" key="4">
    <source>
        <dbReference type="ARBA" id="ARBA00023004"/>
    </source>
</evidence>
<dbReference type="EMBL" id="VOHT01000013">
    <property type="protein sequence ID" value="TWV44972.1"/>
    <property type="molecule type" value="Genomic_DNA"/>
</dbReference>
<gene>
    <name evidence="10" type="primary">ydeM</name>
    <name evidence="10" type="ORF">CQW34_02005</name>
    <name evidence="11" type="ORF">DWW08_14985</name>
    <name evidence="8" type="ORF">F2Z29_11730</name>
    <name evidence="13" type="ORF">FSA03_22550</name>
    <name evidence="12" type="ORF">FSA06_22540</name>
    <name evidence="9" type="ORF">O1433_17760</name>
</gene>
<dbReference type="Proteomes" id="UP000319026">
    <property type="component" value="Unassembled WGS sequence"/>
</dbReference>
<feature type="domain" description="Radical SAM core" evidence="7">
    <location>
        <begin position="87"/>
        <end position="320"/>
    </location>
</feature>
<reference evidence="10" key="2">
    <citation type="submission" date="2017-10" db="EMBL/GenBank/DDBJ databases">
        <authorList>
            <person name="Banno H."/>
            <person name="Chua N.-H."/>
        </authorList>
    </citation>
    <scope>NUCLEOTIDE SEQUENCE</scope>
    <source>
        <strain evidence="10">12905</strain>
    </source>
</reference>
<dbReference type="InterPro" id="IPR023885">
    <property type="entry name" value="4Fe4S-binding_SPASM_dom"/>
</dbReference>
<evidence type="ECO:0000313" key="10">
    <source>
        <dbReference type="EMBL" id="PJY74680.1"/>
    </source>
</evidence>
<dbReference type="SUPFAM" id="SSF102114">
    <property type="entry name" value="Radical SAM enzymes"/>
    <property type="match status" value="1"/>
</dbReference>
<evidence type="ECO:0000313" key="13">
    <source>
        <dbReference type="EMBL" id="TWV44972.1"/>
    </source>
</evidence>
<dbReference type="InterPro" id="IPR007197">
    <property type="entry name" value="rSAM"/>
</dbReference>
<keyword evidence="2" id="KW-0949">S-adenosyl-L-methionine</keyword>
<dbReference type="EMBL" id="PDCW01000012">
    <property type="protein sequence ID" value="PJY74680.1"/>
    <property type="molecule type" value="Genomic_DNA"/>
</dbReference>
<comment type="cofactor">
    <cofactor evidence="1">
        <name>[4Fe-4S] cluster</name>
        <dbReference type="ChEBI" id="CHEBI:49883"/>
    </cofactor>
</comment>
<accession>A0A081TT36</accession>
<evidence type="ECO:0000256" key="5">
    <source>
        <dbReference type="ARBA" id="ARBA00023014"/>
    </source>
</evidence>
<evidence type="ECO:0000259" key="7">
    <source>
        <dbReference type="PROSITE" id="PS51918"/>
    </source>
</evidence>
<evidence type="ECO:0000313" key="17">
    <source>
        <dbReference type="Proteomes" id="UP000319026"/>
    </source>
</evidence>
<dbReference type="NCBIfam" id="TIGR04085">
    <property type="entry name" value="rSAM_more_4Fe4S"/>
    <property type="match status" value="1"/>
</dbReference>
<name>A0A081TT36_BACFG</name>
<dbReference type="RefSeq" id="WP_010993585.1">
    <property type="nucleotide sequence ID" value="NZ_CBCSKQ010000016.1"/>
</dbReference>
<organism evidence="11 15">
    <name type="scientific">Bacteroides fragilis</name>
    <dbReference type="NCBI Taxonomy" id="817"/>
    <lineage>
        <taxon>Bacteria</taxon>
        <taxon>Pseudomonadati</taxon>
        <taxon>Bacteroidota</taxon>
        <taxon>Bacteroidia</taxon>
        <taxon>Bacteroidales</taxon>
        <taxon>Bacteroidaceae</taxon>
        <taxon>Bacteroides</taxon>
    </lineage>
</organism>
<dbReference type="EMBL" id="VOHV01000013">
    <property type="protein sequence ID" value="TWV37675.1"/>
    <property type="molecule type" value="Genomic_DNA"/>
</dbReference>
<dbReference type="GO" id="GO:0016491">
    <property type="term" value="F:oxidoreductase activity"/>
    <property type="evidence" value="ECO:0007669"/>
    <property type="project" value="InterPro"/>
</dbReference>
<keyword evidence="3" id="KW-0479">Metal-binding</keyword>
<dbReference type="Proteomes" id="UP000436803">
    <property type="component" value="Unassembled WGS sequence"/>
</dbReference>
<evidence type="ECO:0000313" key="8">
    <source>
        <dbReference type="EMBL" id="KAA5173856.1"/>
    </source>
</evidence>
<evidence type="ECO:0000256" key="6">
    <source>
        <dbReference type="ARBA" id="ARBA00023601"/>
    </source>
</evidence>
<evidence type="ECO:0000313" key="12">
    <source>
        <dbReference type="EMBL" id="TWV37675.1"/>
    </source>
</evidence>
<dbReference type="Gene3D" id="3.20.20.70">
    <property type="entry name" value="Aldolase class I"/>
    <property type="match status" value="1"/>
</dbReference>
<dbReference type="UniPathway" id="UPA00782"/>
<reference evidence="8 18" key="4">
    <citation type="journal article" date="2019" name="Nat. Med.">
        <title>A library of human gut bacterial isolates paired with longitudinal multiomics data enables mechanistic microbiome research.</title>
        <authorList>
            <person name="Poyet M."/>
            <person name="Groussin M."/>
            <person name="Gibbons S.M."/>
            <person name="Avila-Pacheco J."/>
            <person name="Jiang X."/>
            <person name="Kearney S.M."/>
            <person name="Perrotta A.R."/>
            <person name="Berdy B."/>
            <person name="Zhao S."/>
            <person name="Lieberman T.D."/>
            <person name="Swanson P.K."/>
            <person name="Smith M."/>
            <person name="Roesemann S."/>
            <person name="Alexander J.E."/>
            <person name="Rich S.A."/>
            <person name="Livny J."/>
            <person name="Vlamakis H."/>
            <person name="Clish C."/>
            <person name="Bullock K."/>
            <person name="Deik A."/>
            <person name="Scott J."/>
            <person name="Pierce K.A."/>
            <person name="Xavier R.J."/>
            <person name="Alm E.J."/>
        </authorList>
    </citation>
    <scope>NUCLEOTIDE SEQUENCE [LARGE SCALE GENOMIC DNA]</scope>
    <source>
        <strain evidence="8 18">BIOML-A7</strain>
    </source>
</reference>
<reference evidence="10 14" key="1">
    <citation type="journal article" date="2017" name="MBio">
        <title>Gut Symbiont Bacteroides fragilis Secretes a Eukaryotic-Like Ubiquitin Protein That Mediates Intraspecies Antagonism.</title>
        <authorList>
            <person name="Chatzidaki-Livanis M."/>
            <person name="Coyne M.J."/>
            <person name="Roelofs K.G."/>
            <person name="Gentyala R.R."/>
            <person name="Caldwell J.M."/>
            <person name="Comstock L.E."/>
        </authorList>
    </citation>
    <scope>NUCLEOTIDE SEQUENCE [LARGE SCALE GENOMIC DNA]</scope>
    <source>
        <strain evidence="10 14">12905</strain>
    </source>
</reference>
<dbReference type="Proteomes" id="UP000286270">
    <property type="component" value="Unassembled WGS sequence"/>
</dbReference>
<dbReference type="GeneID" id="60369728"/>
<dbReference type="PANTHER" id="PTHR43273:SF3">
    <property type="entry name" value="ANAEROBIC SULFATASE-MATURATING ENZYME HOMOLOG ASLB-RELATED"/>
    <property type="match status" value="1"/>
</dbReference>
<dbReference type="GO" id="GO:0051536">
    <property type="term" value="F:iron-sulfur cluster binding"/>
    <property type="evidence" value="ECO:0007669"/>
    <property type="project" value="UniProtKB-KW"/>
</dbReference>
<dbReference type="SFLD" id="SFLDG01067">
    <property type="entry name" value="SPASM/twitch_domain_containing"/>
    <property type="match status" value="1"/>
</dbReference>
<keyword evidence="5" id="KW-0411">Iron-sulfur</keyword>
<dbReference type="PANTHER" id="PTHR43273">
    <property type="entry name" value="ANAEROBIC SULFATASE-MATURATING ENZYME HOMOLOG ASLB-RELATED"/>
    <property type="match status" value="1"/>
</dbReference>
<dbReference type="AlphaFoldDB" id="A0A081TT36"/>
<evidence type="ECO:0000313" key="18">
    <source>
        <dbReference type="Proteomes" id="UP000436803"/>
    </source>
</evidence>
<evidence type="ECO:0000313" key="15">
    <source>
        <dbReference type="Proteomes" id="UP000286270"/>
    </source>
</evidence>
<dbReference type="CDD" id="cd01335">
    <property type="entry name" value="Radical_SAM"/>
    <property type="match status" value="1"/>
</dbReference>
<proteinExistence type="inferred from homology"/>
<dbReference type="KEGG" id="bfb:VU15_18225"/>
<dbReference type="Proteomes" id="UP000231846">
    <property type="component" value="Unassembled WGS sequence"/>
</dbReference>
<evidence type="ECO:0000256" key="3">
    <source>
        <dbReference type="ARBA" id="ARBA00022723"/>
    </source>
</evidence>
<dbReference type="InterPro" id="IPR023867">
    <property type="entry name" value="Sulphatase_maturase_rSAM"/>
</dbReference>
<protein>
    <submittedName>
        <fullName evidence="10">Putative YdeM-like anaerobic sulfatase-maturating enzyme</fullName>
    </submittedName>
    <submittedName>
        <fullName evidence="11">Radical SAM protein</fullName>
    </submittedName>
</protein>
<evidence type="ECO:0000313" key="9">
    <source>
        <dbReference type="EMBL" id="MCZ2689348.1"/>
    </source>
</evidence>
<dbReference type="Pfam" id="PF04055">
    <property type="entry name" value="Radical_SAM"/>
    <property type="match status" value="1"/>
</dbReference>
<dbReference type="Proteomes" id="UP001079672">
    <property type="component" value="Unassembled WGS sequence"/>
</dbReference>
<evidence type="ECO:0000256" key="1">
    <source>
        <dbReference type="ARBA" id="ARBA00001966"/>
    </source>
</evidence>
<evidence type="ECO:0000313" key="14">
    <source>
        <dbReference type="Proteomes" id="UP000231846"/>
    </source>
</evidence>
<evidence type="ECO:0000313" key="11">
    <source>
        <dbReference type="EMBL" id="RGV51454.1"/>
    </source>
</evidence>
<dbReference type="EMBL" id="VWAW01000008">
    <property type="protein sequence ID" value="KAA5173856.1"/>
    <property type="molecule type" value="Genomic_DNA"/>
</dbReference>
<dbReference type="Proteomes" id="UP000315444">
    <property type="component" value="Unassembled WGS sequence"/>
</dbReference>
<dbReference type="PROSITE" id="PS51918">
    <property type="entry name" value="RADICAL_SAM"/>
    <property type="match status" value="1"/>
</dbReference>
<dbReference type="OMA" id="ACIVEFQ"/>
<reference evidence="13 17" key="5">
    <citation type="submission" date="2019-07" db="EMBL/GenBank/DDBJ databases">
        <title>Genome Sequencing of Bacteroides fragilis.</title>
        <authorList>
            <person name="Pinto K.M."/>
            <person name="Ruoff K.L."/>
            <person name="Price C.E."/>
            <person name="Valls R.A."/>
            <person name="O'Toole G.A."/>
        </authorList>
    </citation>
    <scope>NUCLEOTIDE SEQUENCE [LARGE SCALE GENOMIC DNA]</scope>
    <source>
        <strain evidence="13 17">AD135F_3B</strain>
    </source>
</reference>
<reference evidence="9" key="7">
    <citation type="submission" date="2022-12" db="EMBL/GenBank/DDBJ databases">
        <title>Development of a Multilocus Sequence Typing Scheme for Bacteroides fragilis Based on Whole Genome Sequencing Data and Clinical Application.</title>
        <authorList>
            <person name="Nielsen F.D."/>
            <person name="Justesen U.S."/>
        </authorList>
    </citation>
    <scope>NUCLEOTIDE SEQUENCE</scope>
    <source>
        <strain evidence="9">BF_AM_ODE_DK_2015_4</strain>
    </source>
</reference>
<dbReference type="EMBL" id="JAPTZU010000013">
    <property type="protein sequence ID" value="MCZ2689348.1"/>
    <property type="molecule type" value="Genomic_DNA"/>
</dbReference>
<dbReference type="SFLD" id="SFLDS00029">
    <property type="entry name" value="Radical_SAM"/>
    <property type="match status" value="1"/>
</dbReference>
<dbReference type="InterPro" id="IPR058240">
    <property type="entry name" value="rSAM_sf"/>
</dbReference>
<comment type="similarity">
    <text evidence="6">Belongs to the radical SAM superfamily. Anaerobic sulfatase-maturating enzyme family.</text>
</comment>
<dbReference type="InterPro" id="IPR013785">
    <property type="entry name" value="Aldolase_TIM"/>
</dbReference>
<dbReference type="GO" id="GO:0046872">
    <property type="term" value="F:metal ion binding"/>
    <property type="evidence" value="ECO:0007669"/>
    <property type="project" value="UniProtKB-KW"/>
</dbReference>
<comment type="caution">
    <text evidence="11">The sequence shown here is derived from an EMBL/GenBank/DDBJ whole genome shotgun (WGS) entry which is preliminary data.</text>
</comment>
<evidence type="ECO:0000313" key="16">
    <source>
        <dbReference type="Proteomes" id="UP000315444"/>
    </source>
</evidence>